<evidence type="ECO:0000313" key="3">
    <source>
        <dbReference type="Proteomes" id="UP000824469"/>
    </source>
</evidence>
<keyword evidence="3" id="KW-1185">Reference proteome</keyword>
<feature type="non-terminal residue" evidence="2">
    <location>
        <position position="103"/>
    </location>
</feature>
<dbReference type="Proteomes" id="UP000824469">
    <property type="component" value="Unassembled WGS sequence"/>
</dbReference>
<reference evidence="2 3" key="1">
    <citation type="journal article" date="2021" name="Nat. Plants">
        <title>The Taxus genome provides insights into paclitaxel biosynthesis.</title>
        <authorList>
            <person name="Xiong X."/>
            <person name="Gou J."/>
            <person name="Liao Q."/>
            <person name="Li Y."/>
            <person name="Zhou Q."/>
            <person name="Bi G."/>
            <person name="Li C."/>
            <person name="Du R."/>
            <person name="Wang X."/>
            <person name="Sun T."/>
            <person name="Guo L."/>
            <person name="Liang H."/>
            <person name="Lu P."/>
            <person name="Wu Y."/>
            <person name="Zhang Z."/>
            <person name="Ro D.K."/>
            <person name="Shang Y."/>
            <person name="Huang S."/>
            <person name="Yan J."/>
        </authorList>
    </citation>
    <scope>NUCLEOTIDE SEQUENCE [LARGE SCALE GENOMIC DNA]</scope>
    <source>
        <strain evidence="2">Ta-2019</strain>
    </source>
</reference>
<organism evidence="2 3">
    <name type="scientific">Taxus chinensis</name>
    <name type="common">Chinese yew</name>
    <name type="synonym">Taxus wallichiana var. chinensis</name>
    <dbReference type="NCBI Taxonomy" id="29808"/>
    <lineage>
        <taxon>Eukaryota</taxon>
        <taxon>Viridiplantae</taxon>
        <taxon>Streptophyta</taxon>
        <taxon>Embryophyta</taxon>
        <taxon>Tracheophyta</taxon>
        <taxon>Spermatophyta</taxon>
        <taxon>Pinopsida</taxon>
        <taxon>Pinidae</taxon>
        <taxon>Conifers II</taxon>
        <taxon>Cupressales</taxon>
        <taxon>Taxaceae</taxon>
        <taxon>Taxus</taxon>
    </lineage>
</organism>
<evidence type="ECO:0000256" key="1">
    <source>
        <dbReference type="SAM" id="MobiDB-lite"/>
    </source>
</evidence>
<dbReference type="AlphaFoldDB" id="A0AA38G724"/>
<sequence>AVLGTSGCEPAEKPPGGLCSTWDSWDIETRGMRKGGSAEGEENRLTVSGTVGTNGREPPESAEPEELVPNSPGQVGQEYAKDANRLIRSKKRNFVWDKQDKGA</sequence>
<proteinExistence type="predicted"/>
<feature type="region of interest" description="Disordered" evidence="1">
    <location>
        <begin position="1"/>
        <end position="78"/>
    </location>
</feature>
<accession>A0AA38G724</accession>
<feature type="non-terminal residue" evidence="2">
    <location>
        <position position="1"/>
    </location>
</feature>
<protein>
    <submittedName>
        <fullName evidence="2">Uncharacterized protein</fullName>
    </submittedName>
</protein>
<comment type="caution">
    <text evidence="2">The sequence shown here is derived from an EMBL/GenBank/DDBJ whole genome shotgun (WGS) entry which is preliminary data.</text>
</comment>
<dbReference type="EMBL" id="JAHRHJ020000004">
    <property type="protein sequence ID" value="KAH9318144.1"/>
    <property type="molecule type" value="Genomic_DNA"/>
</dbReference>
<gene>
    <name evidence="2" type="ORF">KI387_019913</name>
</gene>
<evidence type="ECO:0000313" key="2">
    <source>
        <dbReference type="EMBL" id="KAH9318144.1"/>
    </source>
</evidence>
<name>A0AA38G724_TAXCH</name>